<keyword evidence="7" id="KW-0067">ATP-binding</keyword>
<dbReference type="SMART" id="SM00086">
    <property type="entry name" value="PAC"/>
    <property type="match status" value="2"/>
</dbReference>
<dbReference type="PROSITE" id="PS50109">
    <property type="entry name" value="HIS_KIN"/>
    <property type="match status" value="1"/>
</dbReference>
<keyword evidence="5" id="KW-0547">Nucleotide-binding</keyword>
<dbReference type="CDD" id="cd00130">
    <property type="entry name" value="PAS"/>
    <property type="match status" value="2"/>
</dbReference>
<evidence type="ECO:0000259" key="9">
    <source>
        <dbReference type="PROSITE" id="PS50109"/>
    </source>
</evidence>
<dbReference type="SUPFAM" id="SSF47384">
    <property type="entry name" value="Homodimeric domain of signal transducing histidine kinase"/>
    <property type="match status" value="1"/>
</dbReference>
<dbReference type="InterPro" id="IPR003594">
    <property type="entry name" value="HATPase_dom"/>
</dbReference>
<dbReference type="Gene3D" id="1.10.287.130">
    <property type="match status" value="1"/>
</dbReference>
<dbReference type="CDD" id="cd00082">
    <property type="entry name" value="HisKA"/>
    <property type="match status" value="1"/>
</dbReference>
<dbReference type="SMART" id="SM00388">
    <property type="entry name" value="HisKA"/>
    <property type="match status" value="1"/>
</dbReference>
<dbReference type="GO" id="GO:0005524">
    <property type="term" value="F:ATP binding"/>
    <property type="evidence" value="ECO:0007669"/>
    <property type="project" value="UniProtKB-KW"/>
</dbReference>
<name>G8NRF4_GRAMM</name>
<dbReference type="Proteomes" id="UP000007113">
    <property type="component" value="Chromosome"/>
</dbReference>
<evidence type="ECO:0000313" key="12">
    <source>
        <dbReference type="EMBL" id="AEU37312.1"/>
    </source>
</evidence>
<keyword evidence="6 12" id="KW-0418">Kinase</keyword>
<evidence type="ECO:0000256" key="1">
    <source>
        <dbReference type="ARBA" id="ARBA00000085"/>
    </source>
</evidence>
<evidence type="ECO:0000256" key="2">
    <source>
        <dbReference type="ARBA" id="ARBA00012438"/>
    </source>
</evidence>
<dbReference type="InterPro" id="IPR005467">
    <property type="entry name" value="His_kinase_dom"/>
</dbReference>
<protein>
    <recommendedName>
        <fullName evidence="2">histidine kinase</fullName>
        <ecNumber evidence="2">2.7.13.3</ecNumber>
    </recommendedName>
</protein>
<proteinExistence type="predicted"/>
<dbReference type="Pfam" id="PF00989">
    <property type="entry name" value="PAS"/>
    <property type="match status" value="1"/>
</dbReference>
<dbReference type="SUPFAM" id="SSF55874">
    <property type="entry name" value="ATPase domain of HSP90 chaperone/DNA topoisomerase II/histidine kinase"/>
    <property type="match status" value="1"/>
</dbReference>
<dbReference type="HOGENOM" id="CLU_000445_114_39_0"/>
<evidence type="ECO:0000256" key="3">
    <source>
        <dbReference type="ARBA" id="ARBA00022553"/>
    </source>
</evidence>
<dbReference type="InterPro" id="IPR013655">
    <property type="entry name" value="PAS_fold_3"/>
</dbReference>
<dbReference type="GO" id="GO:0006355">
    <property type="term" value="P:regulation of DNA-templated transcription"/>
    <property type="evidence" value="ECO:0007669"/>
    <property type="project" value="InterPro"/>
</dbReference>
<sequence>MNKASLTSRANELITGLSEMAALIRAHNWSKTPLGPIEGWSETLLATVNLMLHSPFPTILSWGPEMVFLYNDAAISTLTTKHPNALGGLYRDVFHEAWELVSADLEDCFYRGKTAVRDNMFIPILFNGVLEDHYWSYSLIPVYENGRIGGVYDAFRNMTEVVMGARRLRESEARLKLATEVAELGVFVWDTVEDLGSWENDRMYEIFGRTREDGPVSGATFMNEIVHADYQSTFWQAMDATLQEGEPFHFKGPMYLSDKSLRWIEVNGNLQPSTDGSTGKILGTMRDITEMRNIEEEGLAGAARLGELAAIVASSDDVILSKNLDGIITSWNDAAVRVFGYSADEIVGTSILKLIPEELHSDEKTIIEHIRAGRRVEHFETVRVTKDGRKIEVSLTVSPIKDRTGQVIGASKILRDISSRRRIEQSLLQAEKIAATGRMAATIAHEINNPLEAVMNLLYLLRPKITDDDGRGYLATAEDELGRVSHIAKQTLGYYREHAAASLASLSVITEHALTIYEPRCAIAGIGIKKFFDSKTKVVFRRGEMMQVISNLIANSIYAMPTGGTLSVSVSDVRSQGEGIVLAIEDTGVGITPDVLPRVFEAFFTTRTTVGTGIGLFVAKQFVEGHGGRISIESRSDPEDHGTTVRIFLPLQTAYA</sequence>
<feature type="domain" description="Histidine kinase" evidence="9">
    <location>
        <begin position="442"/>
        <end position="653"/>
    </location>
</feature>
<dbReference type="InterPro" id="IPR003661">
    <property type="entry name" value="HisK_dim/P_dom"/>
</dbReference>
<dbReference type="PANTHER" id="PTHR43065">
    <property type="entry name" value="SENSOR HISTIDINE KINASE"/>
    <property type="match status" value="1"/>
</dbReference>
<keyword evidence="3" id="KW-0597">Phosphoprotein</keyword>
<evidence type="ECO:0000256" key="6">
    <source>
        <dbReference type="ARBA" id="ARBA00022777"/>
    </source>
</evidence>
<dbReference type="Gene3D" id="3.30.450.20">
    <property type="entry name" value="PAS domain"/>
    <property type="match status" value="3"/>
</dbReference>
<dbReference type="EC" id="2.7.13.3" evidence="2"/>
<accession>G8NRF4</accession>
<dbReference type="PANTHER" id="PTHR43065:SF10">
    <property type="entry name" value="PEROXIDE STRESS-ACTIVATED HISTIDINE KINASE MAK3"/>
    <property type="match status" value="1"/>
</dbReference>
<gene>
    <name evidence="12" type="ordered locus">AciX8_3009</name>
</gene>
<dbReference type="InterPro" id="IPR001610">
    <property type="entry name" value="PAC"/>
</dbReference>
<comment type="catalytic activity">
    <reaction evidence="1">
        <text>ATP + protein L-histidine = ADP + protein N-phospho-L-histidine.</text>
        <dbReference type="EC" id="2.7.13.3"/>
    </reaction>
</comment>
<dbReference type="PRINTS" id="PR00344">
    <property type="entry name" value="BCTRLSENSOR"/>
</dbReference>
<evidence type="ECO:0000256" key="4">
    <source>
        <dbReference type="ARBA" id="ARBA00022679"/>
    </source>
</evidence>
<evidence type="ECO:0000259" key="10">
    <source>
        <dbReference type="PROSITE" id="PS50112"/>
    </source>
</evidence>
<evidence type="ECO:0000313" key="13">
    <source>
        <dbReference type="Proteomes" id="UP000007113"/>
    </source>
</evidence>
<dbReference type="Gene3D" id="3.30.565.10">
    <property type="entry name" value="Histidine kinase-like ATPase, C-terminal domain"/>
    <property type="match status" value="1"/>
</dbReference>
<feature type="domain" description="PAS" evidence="10">
    <location>
        <begin position="304"/>
        <end position="374"/>
    </location>
</feature>
<evidence type="ECO:0000256" key="7">
    <source>
        <dbReference type="ARBA" id="ARBA00022840"/>
    </source>
</evidence>
<dbReference type="Pfam" id="PF00512">
    <property type="entry name" value="HisKA"/>
    <property type="match status" value="1"/>
</dbReference>
<dbReference type="InterPro" id="IPR013767">
    <property type="entry name" value="PAS_fold"/>
</dbReference>
<dbReference type="KEGG" id="gma:AciX8_3009"/>
<dbReference type="STRING" id="682795.AciX8_3009"/>
<dbReference type="Pfam" id="PF08447">
    <property type="entry name" value="PAS_3"/>
    <property type="match status" value="1"/>
</dbReference>
<organism evidence="12 13">
    <name type="scientific">Granulicella mallensis (strain ATCC BAA-1857 / DSM 23137 / MP5ACTX8)</name>
    <dbReference type="NCBI Taxonomy" id="682795"/>
    <lineage>
        <taxon>Bacteria</taxon>
        <taxon>Pseudomonadati</taxon>
        <taxon>Acidobacteriota</taxon>
        <taxon>Terriglobia</taxon>
        <taxon>Terriglobales</taxon>
        <taxon>Acidobacteriaceae</taxon>
        <taxon>Granulicella</taxon>
    </lineage>
</organism>
<evidence type="ECO:0000256" key="5">
    <source>
        <dbReference type="ARBA" id="ARBA00022741"/>
    </source>
</evidence>
<dbReference type="GO" id="GO:0000155">
    <property type="term" value="F:phosphorelay sensor kinase activity"/>
    <property type="evidence" value="ECO:0007669"/>
    <property type="project" value="InterPro"/>
</dbReference>
<reference evidence="12 13" key="1">
    <citation type="submission" date="2011-11" db="EMBL/GenBank/DDBJ databases">
        <title>Complete sequence of Granulicella mallensis MP5ACTX8.</title>
        <authorList>
            <consortium name="US DOE Joint Genome Institute"/>
            <person name="Lucas S."/>
            <person name="Copeland A."/>
            <person name="Lapidus A."/>
            <person name="Cheng J.-F."/>
            <person name="Goodwin L."/>
            <person name="Pitluck S."/>
            <person name="Peters L."/>
            <person name="Lu M."/>
            <person name="Detter J.C."/>
            <person name="Han C."/>
            <person name="Tapia R."/>
            <person name="Land M."/>
            <person name="Hauser L."/>
            <person name="Kyrpides N."/>
            <person name="Ivanova N."/>
            <person name="Mikhailova N."/>
            <person name="Pagani I."/>
            <person name="Rawat S."/>
            <person name="Mannisto M."/>
            <person name="Haggblom M."/>
            <person name="Woyke T."/>
        </authorList>
    </citation>
    <scope>NUCLEOTIDE SEQUENCE [LARGE SCALE GENOMIC DNA]</scope>
    <source>
        <strain evidence="13">ATCC BAA-1857 / DSM 23137 / MP5ACTX8</strain>
    </source>
</reference>
<dbReference type="InterPro" id="IPR000014">
    <property type="entry name" value="PAS"/>
</dbReference>
<dbReference type="SMART" id="SM00091">
    <property type="entry name" value="PAS"/>
    <property type="match status" value="2"/>
</dbReference>
<dbReference type="eggNOG" id="COG4191">
    <property type="taxonomic scope" value="Bacteria"/>
</dbReference>
<keyword evidence="13" id="KW-1185">Reference proteome</keyword>
<dbReference type="InterPro" id="IPR035965">
    <property type="entry name" value="PAS-like_dom_sf"/>
</dbReference>
<dbReference type="InterPro" id="IPR036097">
    <property type="entry name" value="HisK_dim/P_sf"/>
</dbReference>
<evidence type="ECO:0000256" key="8">
    <source>
        <dbReference type="ARBA" id="ARBA00023012"/>
    </source>
</evidence>
<dbReference type="InterPro" id="IPR000700">
    <property type="entry name" value="PAS-assoc_C"/>
</dbReference>
<dbReference type="PROSITE" id="PS50113">
    <property type="entry name" value="PAC"/>
    <property type="match status" value="2"/>
</dbReference>
<dbReference type="AlphaFoldDB" id="G8NRF4"/>
<evidence type="ECO:0000259" key="11">
    <source>
        <dbReference type="PROSITE" id="PS50113"/>
    </source>
</evidence>
<dbReference type="Pfam" id="PF02518">
    <property type="entry name" value="HATPase_c"/>
    <property type="match status" value="1"/>
</dbReference>
<feature type="domain" description="PAC" evidence="11">
    <location>
        <begin position="248"/>
        <end position="300"/>
    </location>
</feature>
<dbReference type="InterPro" id="IPR004358">
    <property type="entry name" value="Sig_transdc_His_kin-like_C"/>
</dbReference>
<dbReference type="NCBIfam" id="TIGR00229">
    <property type="entry name" value="sensory_box"/>
    <property type="match status" value="2"/>
</dbReference>
<dbReference type="PROSITE" id="PS50112">
    <property type="entry name" value="PAS"/>
    <property type="match status" value="1"/>
</dbReference>
<dbReference type="SUPFAM" id="SSF55785">
    <property type="entry name" value="PYP-like sensor domain (PAS domain)"/>
    <property type="match status" value="2"/>
</dbReference>
<dbReference type="InterPro" id="IPR036890">
    <property type="entry name" value="HATPase_C_sf"/>
</dbReference>
<dbReference type="RefSeq" id="WP_014266189.1">
    <property type="nucleotide sequence ID" value="NC_016631.1"/>
</dbReference>
<dbReference type="eggNOG" id="COG2202">
    <property type="taxonomic scope" value="Bacteria"/>
</dbReference>
<keyword evidence="8" id="KW-0902">Two-component regulatory system</keyword>
<dbReference type="EMBL" id="CP003130">
    <property type="protein sequence ID" value="AEU37312.1"/>
    <property type="molecule type" value="Genomic_DNA"/>
</dbReference>
<dbReference type="SMART" id="SM00387">
    <property type="entry name" value="HATPase_c"/>
    <property type="match status" value="1"/>
</dbReference>
<feature type="domain" description="PAC" evidence="11">
    <location>
        <begin position="377"/>
        <end position="429"/>
    </location>
</feature>
<keyword evidence="4" id="KW-0808">Transferase</keyword>